<dbReference type="PANTHER" id="PTHR10579:SF43">
    <property type="entry name" value="ZINC FINGER (C3HC4-TYPE RING FINGER) FAMILY PROTEIN"/>
    <property type="match status" value="1"/>
</dbReference>
<name>D8SAN8_SELML</name>
<dbReference type="Gramene" id="EFJ18458">
    <property type="protein sequence ID" value="EFJ18458"/>
    <property type="gene ID" value="SELMODRAFT_38056"/>
</dbReference>
<feature type="non-terminal residue" evidence="1">
    <location>
        <position position="55"/>
    </location>
</feature>
<protein>
    <recommendedName>
        <fullName evidence="3">VWFA domain-containing protein</fullName>
    </recommendedName>
</protein>
<sequence length="55" mass="5769">PVHTFGFGSDHDPEAMLSIAEATGGSFCYVQEESTVQHAFAQCIGGLLSVVAQEV</sequence>
<dbReference type="PANTHER" id="PTHR10579">
    <property type="entry name" value="CALCIUM-ACTIVATED CHLORIDE CHANNEL REGULATOR"/>
    <property type="match status" value="1"/>
</dbReference>
<dbReference type="Proteomes" id="UP000001514">
    <property type="component" value="Unassembled WGS sequence"/>
</dbReference>
<evidence type="ECO:0000313" key="1">
    <source>
        <dbReference type="EMBL" id="EFJ18458.1"/>
    </source>
</evidence>
<dbReference type="InterPro" id="IPR051266">
    <property type="entry name" value="CLCR"/>
</dbReference>
<accession>D8SAN8</accession>
<evidence type="ECO:0008006" key="3">
    <source>
        <dbReference type="Google" id="ProtNLM"/>
    </source>
</evidence>
<dbReference type="Gene3D" id="3.40.50.410">
    <property type="entry name" value="von Willebrand factor, type A domain"/>
    <property type="match status" value="1"/>
</dbReference>
<dbReference type="EMBL" id="GL377609">
    <property type="protein sequence ID" value="EFJ18458.1"/>
    <property type="molecule type" value="Genomic_DNA"/>
</dbReference>
<gene>
    <name evidence="1" type="ORF">SELMODRAFT_38056</name>
</gene>
<dbReference type="KEGG" id="smo:SELMODRAFT_38056"/>
<evidence type="ECO:0000313" key="2">
    <source>
        <dbReference type="Proteomes" id="UP000001514"/>
    </source>
</evidence>
<feature type="non-terminal residue" evidence="1">
    <location>
        <position position="1"/>
    </location>
</feature>
<dbReference type="AlphaFoldDB" id="D8SAN8"/>
<organism evidence="2">
    <name type="scientific">Selaginella moellendorffii</name>
    <name type="common">Spikemoss</name>
    <dbReference type="NCBI Taxonomy" id="88036"/>
    <lineage>
        <taxon>Eukaryota</taxon>
        <taxon>Viridiplantae</taxon>
        <taxon>Streptophyta</taxon>
        <taxon>Embryophyta</taxon>
        <taxon>Tracheophyta</taxon>
        <taxon>Lycopodiopsida</taxon>
        <taxon>Selaginellales</taxon>
        <taxon>Selaginellaceae</taxon>
        <taxon>Selaginella</taxon>
    </lineage>
</organism>
<reference evidence="1 2" key="1">
    <citation type="journal article" date="2011" name="Science">
        <title>The Selaginella genome identifies genetic changes associated with the evolution of vascular plants.</title>
        <authorList>
            <person name="Banks J.A."/>
            <person name="Nishiyama T."/>
            <person name="Hasebe M."/>
            <person name="Bowman J.L."/>
            <person name="Gribskov M."/>
            <person name="dePamphilis C."/>
            <person name="Albert V.A."/>
            <person name="Aono N."/>
            <person name="Aoyama T."/>
            <person name="Ambrose B.A."/>
            <person name="Ashton N.W."/>
            <person name="Axtell M.J."/>
            <person name="Barker E."/>
            <person name="Barker M.S."/>
            <person name="Bennetzen J.L."/>
            <person name="Bonawitz N.D."/>
            <person name="Chapple C."/>
            <person name="Cheng C."/>
            <person name="Correa L.G."/>
            <person name="Dacre M."/>
            <person name="DeBarry J."/>
            <person name="Dreyer I."/>
            <person name="Elias M."/>
            <person name="Engstrom E.M."/>
            <person name="Estelle M."/>
            <person name="Feng L."/>
            <person name="Finet C."/>
            <person name="Floyd S.K."/>
            <person name="Frommer W.B."/>
            <person name="Fujita T."/>
            <person name="Gramzow L."/>
            <person name="Gutensohn M."/>
            <person name="Harholt J."/>
            <person name="Hattori M."/>
            <person name="Heyl A."/>
            <person name="Hirai T."/>
            <person name="Hiwatashi Y."/>
            <person name="Ishikawa M."/>
            <person name="Iwata M."/>
            <person name="Karol K.G."/>
            <person name="Koehler B."/>
            <person name="Kolukisaoglu U."/>
            <person name="Kubo M."/>
            <person name="Kurata T."/>
            <person name="Lalonde S."/>
            <person name="Li K."/>
            <person name="Li Y."/>
            <person name="Litt A."/>
            <person name="Lyons E."/>
            <person name="Manning G."/>
            <person name="Maruyama T."/>
            <person name="Michael T.P."/>
            <person name="Mikami K."/>
            <person name="Miyazaki S."/>
            <person name="Morinaga S."/>
            <person name="Murata T."/>
            <person name="Mueller-Roeber B."/>
            <person name="Nelson D.R."/>
            <person name="Obara M."/>
            <person name="Oguri Y."/>
            <person name="Olmstead R.G."/>
            <person name="Onodera N."/>
            <person name="Petersen B.L."/>
            <person name="Pils B."/>
            <person name="Prigge M."/>
            <person name="Rensing S.A."/>
            <person name="Riano-Pachon D.M."/>
            <person name="Roberts A.W."/>
            <person name="Sato Y."/>
            <person name="Scheller H.V."/>
            <person name="Schulz B."/>
            <person name="Schulz C."/>
            <person name="Shakirov E.V."/>
            <person name="Shibagaki N."/>
            <person name="Shinohara N."/>
            <person name="Shippen D.E."/>
            <person name="Soerensen I."/>
            <person name="Sotooka R."/>
            <person name="Sugimoto N."/>
            <person name="Sugita M."/>
            <person name="Sumikawa N."/>
            <person name="Tanurdzic M."/>
            <person name="Theissen G."/>
            <person name="Ulvskov P."/>
            <person name="Wakazuki S."/>
            <person name="Weng J.K."/>
            <person name="Willats W.W."/>
            <person name="Wipf D."/>
            <person name="Wolf P.G."/>
            <person name="Yang L."/>
            <person name="Zimmer A.D."/>
            <person name="Zhu Q."/>
            <person name="Mitros T."/>
            <person name="Hellsten U."/>
            <person name="Loque D."/>
            <person name="Otillar R."/>
            <person name="Salamov A."/>
            <person name="Schmutz J."/>
            <person name="Shapiro H."/>
            <person name="Lindquist E."/>
            <person name="Lucas S."/>
            <person name="Rokhsar D."/>
            <person name="Grigoriev I.V."/>
        </authorList>
    </citation>
    <scope>NUCLEOTIDE SEQUENCE [LARGE SCALE GENOMIC DNA]</scope>
</reference>
<dbReference type="InParanoid" id="D8SAN8"/>
<keyword evidence="2" id="KW-1185">Reference proteome</keyword>
<dbReference type="SUPFAM" id="SSF53300">
    <property type="entry name" value="vWA-like"/>
    <property type="match status" value="1"/>
</dbReference>
<proteinExistence type="predicted"/>
<dbReference type="InterPro" id="IPR036465">
    <property type="entry name" value="vWFA_dom_sf"/>
</dbReference>
<dbReference type="HOGENOM" id="CLU_3038620_0_0_1"/>